<accession>I6YKA8</accession>
<proteinExistence type="predicted"/>
<dbReference type="EMBL" id="JQ303337">
    <property type="protein sequence ID" value="AFN57650.1"/>
    <property type="molecule type" value="Genomic_DNA"/>
</dbReference>
<sequence length="269" mass="31514">MEQIILPMKVHAVKLEYRRRRLAKMVSGYFAVRQGRDVIVITSDPKMPQYNSRIPRILRTSSAKAKPYVNAVNAYLQMKSEYDTLLTAWNATYRFAPPRVRFPIQQYYDPHHMDNDYFNNQAGNLGKYKSDTPTHSDHGELKSKNELLGSEVLKQMRIPFKYETQLYIPEAEETLNPDYLASFYEIDRCSYIELCGMNDKETYSGKTATKINSYAKGRYRQGREIIYVHLYDKRNFDSMVFSEQVLSAYDCMIPFSALDWGNEPVVFEY</sequence>
<evidence type="ECO:0000313" key="1">
    <source>
        <dbReference type="EMBL" id="AFN57650.1"/>
    </source>
</evidence>
<protein>
    <submittedName>
        <fullName evidence="1">Uncharacterized protein</fullName>
    </submittedName>
</protein>
<reference evidence="1" key="1">
    <citation type="journal article" date="2012" name="PLoS ONE">
        <title>Functional metagenomics unveils a multifunctional glycosyl hydrolase from the family 43 catalysing the breakdown of plant polymers in the calf rumen.</title>
        <authorList>
            <person name="Ferrer M."/>
            <person name="Ghazi A."/>
            <person name="Beloqui A."/>
            <person name="Vieites J.M."/>
            <person name="Lopez-Cortes N."/>
            <person name="Marin-Navarro J."/>
            <person name="Nechitaylo T.Y."/>
            <person name="Guazzaroni M.E."/>
            <person name="Polaina J."/>
            <person name="Waliczek A."/>
            <person name="Chernikova T.N."/>
            <person name="Reva O.N."/>
            <person name="Golyshina O.V."/>
            <person name="Golyshin P.N."/>
        </authorList>
    </citation>
    <scope>NUCLEOTIDE SEQUENCE</scope>
</reference>
<name>I6YKA8_9BACT</name>
<organism evidence="1">
    <name type="scientific">uncultured bacterium r_01</name>
    <dbReference type="NCBI Taxonomy" id="1132276"/>
    <lineage>
        <taxon>Bacteria</taxon>
        <taxon>environmental samples</taxon>
    </lineage>
</organism>
<dbReference type="AlphaFoldDB" id="I6YKA8"/>